<dbReference type="Proteomes" id="UP001234798">
    <property type="component" value="Chromosome"/>
</dbReference>
<reference evidence="8 9" key="1">
    <citation type="submission" date="2023-08" db="EMBL/GenBank/DDBJ databases">
        <title>Achromobacter seleniivolatilans sp. nov., isolated from seleniferous soil.</title>
        <authorList>
            <person name="Zhang S."/>
            <person name="Li K."/>
            <person name="Peng J."/>
            <person name="Zhao Q."/>
            <person name="Wang H."/>
            <person name="Guo Y."/>
        </authorList>
    </citation>
    <scope>NUCLEOTIDE SEQUENCE [LARGE SCALE GENOMIC DNA]</scope>
    <source>
        <strain evidence="8 9">R39</strain>
    </source>
</reference>
<dbReference type="Pfam" id="PF00345">
    <property type="entry name" value="PapD_N"/>
    <property type="match status" value="1"/>
</dbReference>
<dbReference type="RefSeq" id="WP_306939805.1">
    <property type="nucleotide sequence ID" value="NZ_CP132976.1"/>
</dbReference>
<evidence type="ECO:0000256" key="2">
    <source>
        <dbReference type="ARBA" id="ARBA00007399"/>
    </source>
</evidence>
<dbReference type="PANTHER" id="PTHR30251">
    <property type="entry name" value="PILUS ASSEMBLY CHAPERONE"/>
    <property type="match status" value="1"/>
</dbReference>
<dbReference type="Pfam" id="PF02753">
    <property type="entry name" value="PapD_C"/>
    <property type="match status" value="1"/>
</dbReference>
<dbReference type="SUPFAM" id="SSF49354">
    <property type="entry name" value="PapD-like"/>
    <property type="match status" value="1"/>
</dbReference>
<protein>
    <submittedName>
        <fullName evidence="8">Molecular chaperone</fullName>
    </submittedName>
</protein>
<dbReference type="InterPro" id="IPR001829">
    <property type="entry name" value="Pili_assmbl_chaperone_bac"/>
</dbReference>
<dbReference type="InterPro" id="IPR008962">
    <property type="entry name" value="PapD-like_sf"/>
</dbReference>
<feature type="domain" description="Pili assembly chaperone N-terminal" evidence="6">
    <location>
        <begin position="32"/>
        <end position="151"/>
    </location>
</feature>
<keyword evidence="3" id="KW-0732">Signal</keyword>
<evidence type="ECO:0000256" key="1">
    <source>
        <dbReference type="ARBA" id="ARBA00004418"/>
    </source>
</evidence>
<comment type="similarity">
    <text evidence="2">Belongs to the periplasmic pilus chaperone family.</text>
</comment>
<proteinExistence type="inferred from homology"/>
<dbReference type="InterPro" id="IPR050643">
    <property type="entry name" value="Periplasmic_pilus_chap"/>
</dbReference>
<evidence type="ECO:0000256" key="4">
    <source>
        <dbReference type="ARBA" id="ARBA00022764"/>
    </source>
</evidence>
<dbReference type="InterPro" id="IPR013783">
    <property type="entry name" value="Ig-like_fold"/>
</dbReference>
<comment type="subcellular location">
    <subcellularLocation>
        <location evidence="1">Periplasm</location>
    </subcellularLocation>
</comment>
<evidence type="ECO:0000313" key="8">
    <source>
        <dbReference type="EMBL" id="WMD19072.1"/>
    </source>
</evidence>
<organism evidence="8 9">
    <name type="scientific">Achromobacter seleniivolatilans</name>
    <dbReference type="NCBI Taxonomy" id="3047478"/>
    <lineage>
        <taxon>Bacteria</taxon>
        <taxon>Pseudomonadati</taxon>
        <taxon>Pseudomonadota</taxon>
        <taxon>Betaproteobacteria</taxon>
        <taxon>Burkholderiales</taxon>
        <taxon>Alcaligenaceae</taxon>
        <taxon>Achromobacter</taxon>
    </lineage>
</organism>
<dbReference type="SUPFAM" id="SSF49584">
    <property type="entry name" value="Periplasmic chaperone C-domain"/>
    <property type="match status" value="1"/>
</dbReference>
<evidence type="ECO:0000259" key="7">
    <source>
        <dbReference type="Pfam" id="PF02753"/>
    </source>
</evidence>
<sequence length="259" mass="28385">MIPFPWRRTGRWRCRLGSILLGCLAVPAAMAGLEIEATRFIYPAQEKSVLIRVRNTGQHPILVQTWLDHGEPGQDLSELRLPFILLPPLLRLEPAEKKALQLRHTGEALPKDRESVFWINFLHLPAGQTDDAVLRIALTSVMKVLYRPAGLPGDPKLAPAQIRWRVLPGSGPKGLAPFLEAQNPTPYTVSLTTVTLSATHKPVVLKNLNILPFSTSRFELPAITAAPRANGTRLTYEAVDDFGLPAPGSATLGLIPEGL</sequence>
<evidence type="ECO:0000313" key="9">
    <source>
        <dbReference type="Proteomes" id="UP001234798"/>
    </source>
</evidence>
<dbReference type="PRINTS" id="PR00969">
    <property type="entry name" value="CHAPERONPILI"/>
</dbReference>
<evidence type="ECO:0000256" key="3">
    <source>
        <dbReference type="ARBA" id="ARBA00022729"/>
    </source>
</evidence>
<dbReference type="Gene3D" id="2.60.40.10">
    <property type="entry name" value="Immunoglobulins"/>
    <property type="match status" value="2"/>
</dbReference>
<keyword evidence="4" id="KW-0574">Periplasm</keyword>
<dbReference type="InterPro" id="IPR016147">
    <property type="entry name" value="Pili_assmbl_chaperone_N"/>
</dbReference>
<dbReference type="InterPro" id="IPR036316">
    <property type="entry name" value="Pili_assmbl_chap_C_dom_sf"/>
</dbReference>
<gene>
    <name evidence="8" type="ORF">RAS12_20925</name>
</gene>
<evidence type="ECO:0000256" key="5">
    <source>
        <dbReference type="ARBA" id="ARBA00023186"/>
    </source>
</evidence>
<accession>A0ABY9LWC8</accession>
<dbReference type="InterPro" id="IPR016148">
    <property type="entry name" value="Pili_assmbl_chaperone_C"/>
</dbReference>
<name>A0ABY9LWC8_9BURK</name>
<evidence type="ECO:0000259" key="6">
    <source>
        <dbReference type="Pfam" id="PF00345"/>
    </source>
</evidence>
<dbReference type="PANTHER" id="PTHR30251:SF2">
    <property type="entry name" value="FIMBRIAL CHAPERONE YADV-RELATED"/>
    <property type="match status" value="1"/>
</dbReference>
<keyword evidence="9" id="KW-1185">Reference proteome</keyword>
<feature type="domain" description="Pili assembly chaperone C-terminal" evidence="7">
    <location>
        <begin position="182"/>
        <end position="243"/>
    </location>
</feature>
<dbReference type="EMBL" id="CP132976">
    <property type="protein sequence ID" value="WMD19072.1"/>
    <property type="molecule type" value="Genomic_DNA"/>
</dbReference>
<keyword evidence="5" id="KW-0143">Chaperone</keyword>